<name>A0ABT4L7P8_9SPHI</name>
<dbReference type="RefSeq" id="WP_269426996.1">
    <property type="nucleotide sequence ID" value="NZ_JAPWGM010000002.1"/>
</dbReference>
<feature type="coiled-coil region" evidence="1">
    <location>
        <begin position="148"/>
        <end position="182"/>
    </location>
</feature>
<reference evidence="4" key="1">
    <citation type="submission" date="2022-12" db="EMBL/GenBank/DDBJ databases">
        <title>Genome sequence of HCMS5-2.</title>
        <authorList>
            <person name="Woo H."/>
        </authorList>
    </citation>
    <scope>NUCLEOTIDE SEQUENCE</scope>
    <source>
        <strain evidence="4">HCMS5-2</strain>
    </source>
</reference>
<proteinExistence type="predicted"/>
<dbReference type="Proteomes" id="UP001144347">
    <property type="component" value="Unassembled WGS sequence"/>
</dbReference>
<dbReference type="PANTHER" id="PTHR34220">
    <property type="entry name" value="SENSOR HISTIDINE KINASE YPDA"/>
    <property type="match status" value="1"/>
</dbReference>
<comment type="caution">
    <text evidence="4">The sequence shown here is derived from an EMBL/GenBank/DDBJ whole genome shotgun (WGS) entry which is preliminary data.</text>
</comment>
<keyword evidence="4" id="KW-0418">Kinase</keyword>
<evidence type="ECO:0000256" key="1">
    <source>
        <dbReference type="SAM" id="Coils"/>
    </source>
</evidence>
<feature type="transmembrane region" description="Helical" evidence="2">
    <location>
        <begin position="124"/>
        <end position="147"/>
    </location>
</feature>
<feature type="transmembrane region" description="Helical" evidence="2">
    <location>
        <begin position="84"/>
        <end position="104"/>
    </location>
</feature>
<evidence type="ECO:0000313" key="4">
    <source>
        <dbReference type="EMBL" id="MCZ4243925.1"/>
    </source>
</evidence>
<evidence type="ECO:0000259" key="3">
    <source>
        <dbReference type="Pfam" id="PF06580"/>
    </source>
</evidence>
<sequence>MKSYTDASFTIKTDFIKWIDSKKYHFIGWAFFITYEVLIIGLFSGHFGTLSSYIIHYILNIWLFYFNAHIVLINSLKNRKQAIWRIPILFLFQTAIYLLCIYYIEIFMIKYKQVTDPGKLELNYNYVIGPLFRCFYFIFFSVGYFFLINFLKERKKTEELEKQRLQNLIQITKSENAFLKAQINPHFLFNTLDFIYHNTIKSSPVAAESILSLANMMRYAVDSNSDDELITLGDEIDQVENLINLHQLRQNHSLQIHFDYEDEIRSQKIIPLVLITLVENIFKHGDLNDQSQPAEINLELGPDVLILKTDNLVSATQNSNGLNSGMENIRKRLNYTYGDRASFKFYKDERNHFIVTLKIKAISEIKYK</sequence>
<gene>
    <name evidence="4" type="ORF">O0955_07885</name>
</gene>
<dbReference type="PANTHER" id="PTHR34220:SF7">
    <property type="entry name" value="SENSOR HISTIDINE KINASE YPDA"/>
    <property type="match status" value="1"/>
</dbReference>
<protein>
    <submittedName>
        <fullName evidence="4">Histidine kinase</fullName>
    </submittedName>
</protein>
<evidence type="ECO:0000256" key="2">
    <source>
        <dbReference type="SAM" id="Phobius"/>
    </source>
</evidence>
<dbReference type="GO" id="GO:0016301">
    <property type="term" value="F:kinase activity"/>
    <property type="evidence" value="ECO:0007669"/>
    <property type="project" value="UniProtKB-KW"/>
</dbReference>
<organism evidence="4 5">
    <name type="scientific">Pedobacter punctiformis</name>
    <dbReference type="NCBI Taxonomy" id="3004097"/>
    <lineage>
        <taxon>Bacteria</taxon>
        <taxon>Pseudomonadati</taxon>
        <taxon>Bacteroidota</taxon>
        <taxon>Sphingobacteriia</taxon>
        <taxon>Sphingobacteriales</taxon>
        <taxon>Sphingobacteriaceae</taxon>
        <taxon>Pedobacter</taxon>
    </lineage>
</organism>
<dbReference type="EMBL" id="JAPWGM010000002">
    <property type="protein sequence ID" value="MCZ4243925.1"/>
    <property type="molecule type" value="Genomic_DNA"/>
</dbReference>
<keyword evidence="1" id="KW-0175">Coiled coil</keyword>
<feature type="transmembrane region" description="Helical" evidence="2">
    <location>
        <begin position="53"/>
        <end position="72"/>
    </location>
</feature>
<accession>A0ABT4L7P8</accession>
<keyword evidence="2" id="KW-0472">Membrane</keyword>
<feature type="transmembrane region" description="Helical" evidence="2">
    <location>
        <begin position="26"/>
        <end position="47"/>
    </location>
</feature>
<keyword evidence="4" id="KW-0808">Transferase</keyword>
<evidence type="ECO:0000313" key="5">
    <source>
        <dbReference type="Proteomes" id="UP001144347"/>
    </source>
</evidence>
<dbReference type="InterPro" id="IPR010559">
    <property type="entry name" value="Sig_transdc_His_kin_internal"/>
</dbReference>
<keyword evidence="2" id="KW-1133">Transmembrane helix</keyword>
<keyword evidence="5" id="KW-1185">Reference proteome</keyword>
<feature type="domain" description="Signal transduction histidine kinase internal region" evidence="3">
    <location>
        <begin position="175"/>
        <end position="253"/>
    </location>
</feature>
<keyword evidence="2" id="KW-0812">Transmembrane</keyword>
<dbReference type="InterPro" id="IPR050640">
    <property type="entry name" value="Bact_2-comp_sensor_kinase"/>
</dbReference>
<dbReference type="Pfam" id="PF06580">
    <property type="entry name" value="His_kinase"/>
    <property type="match status" value="1"/>
</dbReference>